<dbReference type="EMBL" id="JARKHS020028193">
    <property type="protein sequence ID" value="KAK8764589.1"/>
    <property type="molecule type" value="Genomic_DNA"/>
</dbReference>
<proteinExistence type="inferred from homology"/>
<comment type="caution">
    <text evidence="4">The sequence shown here is derived from an EMBL/GenBank/DDBJ whole genome shotgun (WGS) entry which is preliminary data.</text>
</comment>
<dbReference type="GO" id="GO:0005615">
    <property type="term" value="C:extracellular space"/>
    <property type="evidence" value="ECO:0007669"/>
    <property type="project" value="TreeGrafter"/>
</dbReference>
<evidence type="ECO:0000256" key="2">
    <source>
        <dbReference type="SAM" id="MobiDB-lite"/>
    </source>
</evidence>
<dbReference type="Pfam" id="PF10223">
    <property type="entry name" value="Menorin_N"/>
    <property type="match status" value="1"/>
</dbReference>
<dbReference type="InterPro" id="IPR019356">
    <property type="entry name" value="Menorin_dom"/>
</dbReference>
<feature type="domain" description="Menorin-like" evidence="3">
    <location>
        <begin position="50"/>
        <end position="151"/>
    </location>
</feature>
<comment type="similarity">
    <text evidence="1">Belongs to the menorin family.</text>
</comment>
<evidence type="ECO:0000313" key="4">
    <source>
        <dbReference type="EMBL" id="KAK8764589.1"/>
    </source>
</evidence>
<name>A0AAQ4DQ49_AMBAM</name>
<dbReference type="PANTHER" id="PTHR21184:SF6">
    <property type="entry name" value="CONSERVED PLASMA MEMBRANE PROTEIN"/>
    <property type="match status" value="1"/>
</dbReference>
<keyword evidence="5" id="KW-1185">Reference proteome</keyword>
<gene>
    <name evidence="4" type="ORF">V5799_032807</name>
</gene>
<dbReference type="Proteomes" id="UP001321473">
    <property type="component" value="Unassembled WGS sequence"/>
</dbReference>
<accession>A0AAQ4DQ49</accession>
<dbReference type="AlphaFoldDB" id="A0AAQ4DQ49"/>
<evidence type="ECO:0000256" key="1">
    <source>
        <dbReference type="ARBA" id="ARBA00044953"/>
    </source>
</evidence>
<dbReference type="PANTHER" id="PTHR21184">
    <property type="entry name" value="MENORIN (DENDRITIC BRANCHING PROTEIN)"/>
    <property type="match status" value="1"/>
</dbReference>
<evidence type="ECO:0000259" key="3">
    <source>
        <dbReference type="Pfam" id="PF10223"/>
    </source>
</evidence>
<protein>
    <recommendedName>
        <fullName evidence="3">Menorin-like domain-containing protein</fullName>
    </recommendedName>
</protein>
<reference evidence="4 5" key="1">
    <citation type="journal article" date="2023" name="Arcadia Sci">
        <title>De novo assembly of a long-read Amblyomma americanum tick genome.</title>
        <authorList>
            <person name="Chou S."/>
            <person name="Poskanzer K.E."/>
            <person name="Rollins M."/>
            <person name="Thuy-Boun P.S."/>
        </authorList>
    </citation>
    <scope>NUCLEOTIDE SEQUENCE [LARGE SCALE GENOMIC DNA]</scope>
    <source>
        <strain evidence="4">F_SG_1</strain>
        <tissue evidence="4">Salivary glands</tissue>
    </source>
</reference>
<sequence length="191" mass="20184">MVGRGQCPLNGSGTVARPDLRSSDPNVGGRPSTGPVAPLLVDYFPQAAGDGLKIVWEHAVNSRQRLGMALRGPGMVLEGDVSMGASGRYPVPVMAHSPIAAGFGGSGGNGDLTLDEWLHELALCGMPKGLKLDFKSTEVVEPACRILARYIDKVTCGSWACECHLLQSRGEACLLCPKKGLNVSRLIFSLR</sequence>
<feature type="region of interest" description="Disordered" evidence="2">
    <location>
        <begin position="1"/>
        <end position="32"/>
    </location>
</feature>
<organism evidence="4 5">
    <name type="scientific">Amblyomma americanum</name>
    <name type="common">Lone star tick</name>
    <dbReference type="NCBI Taxonomy" id="6943"/>
    <lineage>
        <taxon>Eukaryota</taxon>
        <taxon>Metazoa</taxon>
        <taxon>Ecdysozoa</taxon>
        <taxon>Arthropoda</taxon>
        <taxon>Chelicerata</taxon>
        <taxon>Arachnida</taxon>
        <taxon>Acari</taxon>
        <taxon>Parasitiformes</taxon>
        <taxon>Ixodida</taxon>
        <taxon>Ixodoidea</taxon>
        <taxon>Ixodidae</taxon>
        <taxon>Amblyomminae</taxon>
        <taxon>Amblyomma</taxon>
    </lineage>
</organism>
<evidence type="ECO:0000313" key="5">
    <source>
        <dbReference type="Proteomes" id="UP001321473"/>
    </source>
</evidence>